<evidence type="ECO:0000256" key="1">
    <source>
        <dbReference type="SAM" id="MobiDB-lite"/>
    </source>
</evidence>
<dbReference type="AlphaFoldDB" id="A0A0D2BAA9"/>
<dbReference type="HOGENOM" id="CLU_026576_0_0_1"/>
<dbReference type="Pfam" id="PF25545">
    <property type="entry name" value="DUF7924"/>
    <property type="match status" value="1"/>
</dbReference>
<sequence length="662" mass="74361">MPGGRKTKKAPPASKSGTKSKRSRQVTSRPAHKMASKDTNTTPIPSPKRVTRSSLRSHLPTNLPDRPTEDDPEALLRISRKKKREAKAAAESQEVPEKSQTKDQIRDLAQSAEVASAGVCARVHEDNTDDEEGSEEREDRAASQDIDEEQGFNSSWGYPPPLDDDEDSSQYREEQEFNRSWGYLPPLDDDEDSSQNIDPEQEFNRSWGYLPPLDDEAAAIIEAIIANPDMALTLSRINPTHEDFSEGLSLRNVLLTQSTDPDPYADQIQNLKSPVLVEETEAERDSHGRIWALDRAKIGQGSNEALFQRTLMMDLIGRHLFIYNRERAKSDYLDFSVEELWTCPPMPSRAYYQGDPFLSQPKPDLAVCFRREATIPNNLWFLLPKATRGLACFERKNATGHGKIFNFLTIEAKKDKTSTDDVVGKCQSLNNASQALHNMFEFFREAGHEDTFFAKVRFFSAVASSEGVLIRIHRATEERSGQGLIVPGRQDYPLEFEFQDFAHIPKSQFDRATVLKTFEKIMIGYGVGVLRDLIQTAAAAIVEKLKSDPKQRKLRNNPHFYRYDQIFVRPKSGIPSWLENLDSTQAVSTNARTFEAPSHAYSQANNSTARTRSGSATPTQDQIPGPSQPTTGRGEKRPRSPPPGKMSASGPERKRRAKGRLP</sequence>
<organism evidence="3 4">
    <name type="scientific">Cladophialophora immunda</name>
    <dbReference type="NCBI Taxonomy" id="569365"/>
    <lineage>
        <taxon>Eukaryota</taxon>
        <taxon>Fungi</taxon>
        <taxon>Dikarya</taxon>
        <taxon>Ascomycota</taxon>
        <taxon>Pezizomycotina</taxon>
        <taxon>Eurotiomycetes</taxon>
        <taxon>Chaetothyriomycetidae</taxon>
        <taxon>Chaetothyriales</taxon>
        <taxon>Herpotrichiellaceae</taxon>
        <taxon>Cladophialophora</taxon>
    </lineage>
</organism>
<dbReference type="RefSeq" id="XP_016254698.1">
    <property type="nucleotide sequence ID" value="XM_016387770.1"/>
</dbReference>
<dbReference type="OrthoDB" id="5377772at2759"/>
<dbReference type="EMBL" id="KN847040">
    <property type="protein sequence ID" value="KIW34482.1"/>
    <property type="molecule type" value="Genomic_DNA"/>
</dbReference>
<dbReference type="InterPro" id="IPR057684">
    <property type="entry name" value="DUF7924"/>
</dbReference>
<feature type="compositionally biased region" description="Polar residues" evidence="1">
    <location>
        <begin position="600"/>
        <end position="622"/>
    </location>
</feature>
<keyword evidence="4" id="KW-1185">Reference proteome</keyword>
<feature type="compositionally biased region" description="Basic residues" evidence="1">
    <location>
        <begin position="653"/>
        <end position="662"/>
    </location>
</feature>
<name>A0A0D2BAA9_9EURO</name>
<dbReference type="Proteomes" id="UP000054466">
    <property type="component" value="Unassembled WGS sequence"/>
</dbReference>
<feature type="compositionally biased region" description="Acidic residues" evidence="1">
    <location>
        <begin position="127"/>
        <end position="136"/>
    </location>
</feature>
<feature type="domain" description="DUF7924" evidence="2">
    <location>
        <begin position="301"/>
        <end position="473"/>
    </location>
</feature>
<proteinExistence type="predicted"/>
<feature type="compositionally biased region" description="Basic and acidic residues" evidence="1">
    <location>
        <begin position="95"/>
        <end position="106"/>
    </location>
</feature>
<feature type="region of interest" description="Disordered" evidence="1">
    <location>
        <begin position="1"/>
        <end position="209"/>
    </location>
</feature>
<protein>
    <recommendedName>
        <fullName evidence="2">DUF7924 domain-containing protein</fullName>
    </recommendedName>
</protein>
<evidence type="ECO:0000313" key="3">
    <source>
        <dbReference type="EMBL" id="KIW34482.1"/>
    </source>
</evidence>
<evidence type="ECO:0000313" key="4">
    <source>
        <dbReference type="Proteomes" id="UP000054466"/>
    </source>
</evidence>
<dbReference type="GeneID" id="27340452"/>
<gene>
    <name evidence="3" type="ORF">PV07_01258</name>
</gene>
<dbReference type="VEuPathDB" id="FungiDB:PV07_01258"/>
<feature type="region of interest" description="Disordered" evidence="1">
    <location>
        <begin position="594"/>
        <end position="662"/>
    </location>
</feature>
<evidence type="ECO:0000259" key="2">
    <source>
        <dbReference type="Pfam" id="PF25545"/>
    </source>
</evidence>
<accession>A0A0D2BAA9</accession>
<reference evidence="3 4" key="1">
    <citation type="submission" date="2015-01" db="EMBL/GenBank/DDBJ databases">
        <title>The Genome Sequence of Cladophialophora immunda CBS83496.</title>
        <authorList>
            <consortium name="The Broad Institute Genomics Platform"/>
            <person name="Cuomo C."/>
            <person name="de Hoog S."/>
            <person name="Gorbushina A."/>
            <person name="Stielow B."/>
            <person name="Teixiera M."/>
            <person name="Abouelleil A."/>
            <person name="Chapman S.B."/>
            <person name="Priest M."/>
            <person name="Young S.K."/>
            <person name="Wortman J."/>
            <person name="Nusbaum C."/>
            <person name="Birren B."/>
        </authorList>
    </citation>
    <scope>NUCLEOTIDE SEQUENCE [LARGE SCALE GENOMIC DNA]</scope>
    <source>
        <strain evidence="3 4">CBS 83496</strain>
    </source>
</reference>
<feature type="compositionally biased region" description="Basic residues" evidence="1">
    <location>
        <begin position="18"/>
        <end position="34"/>
    </location>
</feature>